<dbReference type="PANTHER" id="PTHR31707">
    <property type="entry name" value="PECTINESTERASE"/>
    <property type="match status" value="1"/>
</dbReference>
<dbReference type="InterPro" id="IPR000070">
    <property type="entry name" value="Pectinesterase_cat"/>
</dbReference>
<evidence type="ECO:0000313" key="7">
    <source>
        <dbReference type="EMBL" id="CAA3030443.1"/>
    </source>
</evidence>
<accession>A0A8S0VJD5</accession>
<keyword evidence="2" id="KW-0378">Hydrolase</keyword>
<evidence type="ECO:0000256" key="4">
    <source>
        <dbReference type="ARBA" id="ARBA00023316"/>
    </source>
</evidence>
<evidence type="ECO:0000256" key="2">
    <source>
        <dbReference type="ARBA" id="ARBA00022801"/>
    </source>
</evidence>
<comment type="caution">
    <text evidence="7">The sequence shown here is derived from an EMBL/GenBank/DDBJ whole genome shotgun (WGS) entry which is preliminary data.</text>
</comment>
<dbReference type="Gene3D" id="2.160.20.10">
    <property type="entry name" value="Single-stranded right-handed beta-helix, Pectin lyase-like"/>
    <property type="match status" value="1"/>
</dbReference>
<dbReference type="GO" id="GO:0042545">
    <property type="term" value="P:cell wall modification"/>
    <property type="evidence" value="ECO:0007669"/>
    <property type="project" value="InterPro"/>
</dbReference>
<evidence type="ECO:0000256" key="5">
    <source>
        <dbReference type="ARBA" id="ARBA00047928"/>
    </source>
</evidence>
<dbReference type="AlphaFoldDB" id="A0A8S0VJD5"/>
<reference evidence="7 8" key="1">
    <citation type="submission" date="2019-12" db="EMBL/GenBank/DDBJ databases">
        <authorList>
            <person name="Alioto T."/>
            <person name="Alioto T."/>
            <person name="Gomez Garrido J."/>
        </authorList>
    </citation>
    <scope>NUCLEOTIDE SEQUENCE [LARGE SCALE GENOMIC DNA]</scope>
</reference>
<name>A0A8S0VJD5_OLEEU</name>
<evidence type="ECO:0000256" key="3">
    <source>
        <dbReference type="ARBA" id="ARBA00023085"/>
    </source>
</evidence>
<comment type="pathway">
    <text evidence="1">Glycan metabolism; pectin degradation; 2-dehydro-3-deoxy-D-gluconate from pectin: step 1/5.</text>
</comment>
<organism evidence="7 8">
    <name type="scientific">Olea europaea subsp. europaea</name>
    <dbReference type="NCBI Taxonomy" id="158383"/>
    <lineage>
        <taxon>Eukaryota</taxon>
        <taxon>Viridiplantae</taxon>
        <taxon>Streptophyta</taxon>
        <taxon>Embryophyta</taxon>
        <taxon>Tracheophyta</taxon>
        <taxon>Spermatophyta</taxon>
        <taxon>Magnoliopsida</taxon>
        <taxon>eudicotyledons</taxon>
        <taxon>Gunneridae</taxon>
        <taxon>Pentapetalae</taxon>
        <taxon>asterids</taxon>
        <taxon>lamiids</taxon>
        <taxon>Lamiales</taxon>
        <taxon>Oleaceae</taxon>
        <taxon>Oleeae</taxon>
        <taxon>Olea</taxon>
    </lineage>
</organism>
<keyword evidence="4" id="KW-0961">Cell wall biogenesis/degradation</keyword>
<dbReference type="InterPro" id="IPR012334">
    <property type="entry name" value="Pectin_lyas_fold"/>
</dbReference>
<gene>
    <name evidence="7" type="ORF">OLEA9_A084051</name>
</gene>
<dbReference type="SUPFAM" id="SSF51126">
    <property type="entry name" value="Pectin lyase-like"/>
    <property type="match status" value="1"/>
</dbReference>
<dbReference type="EMBL" id="CACTIH010009374">
    <property type="protein sequence ID" value="CAA3030443.1"/>
    <property type="molecule type" value="Genomic_DNA"/>
</dbReference>
<dbReference type="Proteomes" id="UP000594638">
    <property type="component" value="Unassembled WGS sequence"/>
</dbReference>
<dbReference type="OrthoDB" id="2019149at2759"/>
<dbReference type="GO" id="GO:0030599">
    <property type="term" value="F:pectinesterase activity"/>
    <property type="evidence" value="ECO:0007669"/>
    <property type="project" value="UniProtKB-EC"/>
</dbReference>
<evidence type="ECO:0000259" key="6">
    <source>
        <dbReference type="Pfam" id="PF01095"/>
    </source>
</evidence>
<feature type="domain" description="Pectinesterase catalytic" evidence="6">
    <location>
        <begin position="76"/>
        <end position="136"/>
    </location>
</feature>
<dbReference type="InterPro" id="IPR011050">
    <property type="entry name" value="Pectin_lyase_fold/virulence"/>
</dbReference>
<keyword evidence="8" id="KW-1185">Reference proteome</keyword>
<comment type="catalytic activity">
    <reaction evidence="5">
        <text>[(1-&gt;4)-alpha-D-galacturonosyl methyl ester](n) + n H2O = [(1-&gt;4)-alpha-D-galacturonosyl](n) + n methanol + n H(+)</text>
        <dbReference type="Rhea" id="RHEA:22380"/>
        <dbReference type="Rhea" id="RHEA-COMP:14570"/>
        <dbReference type="Rhea" id="RHEA-COMP:14573"/>
        <dbReference type="ChEBI" id="CHEBI:15377"/>
        <dbReference type="ChEBI" id="CHEBI:15378"/>
        <dbReference type="ChEBI" id="CHEBI:17790"/>
        <dbReference type="ChEBI" id="CHEBI:140522"/>
        <dbReference type="ChEBI" id="CHEBI:140523"/>
        <dbReference type="EC" id="3.1.1.11"/>
    </reaction>
</comment>
<dbReference type="Pfam" id="PF01095">
    <property type="entry name" value="Pectinesterase"/>
    <property type="match status" value="1"/>
</dbReference>
<proteinExistence type="predicted"/>
<sequence length="143" mass="16599">MNKVLLLRVVDFSCPLITREPKFRSKLSSFDRRRGWPGAFHHHQVNLIPINLHRWLHNTITSECNTKWTSQCHSVNWVISSTIGFIFGDSPAIIQQFDHIEEAMDIQQNTITAHGRSNIRETTGVVIQNCRIVPEQLLPYWNP</sequence>
<evidence type="ECO:0000256" key="1">
    <source>
        <dbReference type="ARBA" id="ARBA00005184"/>
    </source>
</evidence>
<keyword evidence="3" id="KW-0063">Aspartyl esterase</keyword>
<protein>
    <submittedName>
        <fullName evidence="7">Pectinesterase-like</fullName>
    </submittedName>
</protein>
<dbReference type="Gramene" id="OE9A084051T1">
    <property type="protein sequence ID" value="OE9A084051C1"/>
    <property type="gene ID" value="OE9A084051"/>
</dbReference>
<evidence type="ECO:0000313" key="8">
    <source>
        <dbReference type="Proteomes" id="UP000594638"/>
    </source>
</evidence>